<protein>
    <submittedName>
        <fullName evidence="1">Uncharacterized protein</fullName>
    </submittedName>
</protein>
<sequence length="59" mass="6813">MSLNFVKIYQRFPLNQKVILKLSNYAATHLLVEFAAIFDNFDIKTTCKNSEETSCNIII</sequence>
<dbReference type="EMBL" id="JYDT01000001">
    <property type="protein sequence ID" value="KRY93670.1"/>
    <property type="molecule type" value="Genomic_DNA"/>
</dbReference>
<name>A0A0V1G5T6_TRIPS</name>
<comment type="caution">
    <text evidence="1">The sequence shown here is derived from an EMBL/GenBank/DDBJ whole genome shotgun (WGS) entry which is preliminary data.</text>
</comment>
<keyword evidence="2" id="KW-1185">Reference proteome</keyword>
<evidence type="ECO:0000313" key="1">
    <source>
        <dbReference type="EMBL" id="KRY93670.1"/>
    </source>
</evidence>
<evidence type="ECO:0000313" key="2">
    <source>
        <dbReference type="Proteomes" id="UP000054995"/>
    </source>
</evidence>
<accession>A0A0V1G5T6</accession>
<organism evidence="1 2">
    <name type="scientific">Trichinella pseudospiralis</name>
    <name type="common">Parasitic roundworm</name>
    <dbReference type="NCBI Taxonomy" id="6337"/>
    <lineage>
        <taxon>Eukaryota</taxon>
        <taxon>Metazoa</taxon>
        <taxon>Ecdysozoa</taxon>
        <taxon>Nematoda</taxon>
        <taxon>Enoplea</taxon>
        <taxon>Dorylaimia</taxon>
        <taxon>Trichinellida</taxon>
        <taxon>Trichinellidae</taxon>
        <taxon>Trichinella</taxon>
    </lineage>
</organism>
<gene>
    <name evidence="1" type="ORF">T4D_2542</name>
</gene>
<reference evidence="1 2" key="1">
    <citation type="submission" date="2015-01" db="EMBL/GenBank/DDBJ databases">
        <title>Evolution of Trichinella species and genotypes.</title>
        <authorList>
            <person name="Korhonen P.K."/>
            <person name="Edoardo P."/>
            <person name="Giuseppe L.R."/>
            <person name="Gasser R.B."/>
        </authorList>
    </citation>
    <scope>NUCLEOTIDE SEQUENCE [LARGE SCALE GENOMIC DNA]</scope>
    <source>
        <strain evidence="1">ISS470</strain>
    </source>
</reference>
<dbReference type="Proteomes" id="UP000054995">
    <property type="component" value="Unassembled WGS sequence"/>
</dbReference>
<dbReference type="AlphaFoldDB" id="A0A0V1G5T6"/>
<proteinExistence type="predicted"/>